<dbReference type="RefSeq" id="XP_018005908.1">
    <property type="nucleotide sequence ID" value="XM_018144942.1"/>
</dbReference>
<dbReference type="OrthoDB" id="18595at2759"/>
<evidence type="ECO:0000256" key="1">
    <source>
        <dbReference type="ARBA" id="ARBA00004173"/>
    </source>
</evidence>
<proteinExistence type="inferred from homology"/>
<dbReference type="GeneID" id="28736810"/>
<evidence type="ECO:0000313" key="7">
    <source>
        <dbReference type="EMBL" id="KPI45945.1"/>
    </source>
</evidence>
<dbReference type="InterPro" id="IPR019083">
    <property type="entry name" value="SAM_Ribosomal_mS41"/>
</dbReference>
<evidence type="ECO:0000259" key="6">
    <source>
        <dbReference type="SMART" id="SM01238"/>
    </source>
</evidence>
<feature type="region of interest" description="Disordered" evidence="5">
    <location>
        <begin position="192"/>
        <end position="213"/>
    </location>
</feature>
<dbReference type="PANTHER" id="PTHR28235:SF1">
    <property type="entry name" value="SMALL RIBOSOMAL SUBUNIT PROTEIN MS41"/>
    <property type="match status" value="1"/>
</dbReference>
<dbReference type="Proteomes" id="UP000038010">
    <property type="component" value="Unassembled WGS sequence"/>
</dbReference>
<keyword evidence="8" id="KW-1185">Reference proteome</keyword>
<evidence type="ECO:0000256" key="4">
    <source>
        <dbReference type="ARBA" id="ARBA00035129"/>
    </source>
</evidence>
<dbReference type="GO" id="GO:0005739">
    <property type="term" value="C:mitochondrion"/>
    <property type="evidence" value="ECO:0007669"/>
    <property type="project" value="UniProtKB-SubCell"/>
</dbReference>
<evidence type="ECO:0000256" key="2">
    <source>
        <dbReference type="ARBA" id="ARBA00010492"/>
    </source>
</evidence>
<dbReference type="InterPro" id="IPR039603">
    <property type="entry name" value="Ribosomal_mS41"/>
</dbReference>
<reference evidence="7 8" key="1">
    <citation type="submission" date="2015-06" db="EMBL/GenBank/DDBJ databases">
        <title>Draft genome of the ant-associated black yeast Phialophora attae CBS 131958.</title>
        <authorList>
            <person name="Moreno L.F."/>
            <person name="Stielow B.J."/>
            <person name="de Hoog S."/>
            <person name="Vicente V.A."/>
            <person name="Weiss V.A."/>
            <person name="de Vries M."/>
            <person name="Cruz L.M."/>
            <person name="Souza E.M."/>
        </authorList>
    </citation>
    <scope>NUCLEOTIDE SEQUENCE [LARGE SCALE GENOMIC DNA]</scope>
    <source>
        <strain evidence="7 8">CBS 131958</strain>
    </source>
</reference>
<dbReference type="Pfam" id="PF09597">
    <property type="entry name" value="SAM_Ribosomal_mS41"/>
    <property type="match status" value="1"/>
</dbReference>
<dbReference type="PANTHER" id="PTHR28235">
    <property type="entry name" value="PROTEIN FYV4, MITOCHONDRIAL"/>
    <property type="match status" value="1"/>
</dbReference>
<organism evidence="7 8">
    <name type="scientific">Cyphellophora attinorum</name>
    <dbReference type="NCBI Taxonomy" id="1664694"/>
    <lineage>
        <taxon>Eukaryota</taxon>
        <taxon>Fungi</taxon>
        <taxon>Dikarya</taxon>
        <taxon>Ascomycota</taxon>
        <taxon>Pezizomycotina</taxon>
        <taxon>Eurotiomycetes</taxon>
        <taxon>Chaetothyriomycetidae</taxon>
        <taxon>Chaetothyriales</taxon>
        <taxon>Cyphellophoraceae</taxon>
        <taxon>Cyphellophora</taxon>
    </lineage>
</organism>
<comment type="similarity">
    <text evidence="2">Belongs to the mitochondrion-specific ribosomal protein mS41 family.</text>
</comment>
<keyword evidence="3" id="KW-0496">Mitochondrion</keyword>
<sequence length="315" mass="34766">MANLRDFELCQASRTQFEAHSNQAQGVNFSSVVPLAVGSTTLEDGSLIPRRAISSRNPFVCASCLSRTSIRYQSIDPSPVVPRKFQFDAPPSTKGIIPAPTPWVPDVLTFLKLIGREMSQHASKFASWDEMFTLTSSQLKAKGLEQARARKYFLRWREKFQRNEWGIGGDFTHVKDGVAELRVCEVPEIPRPAVEPKPGADSATSPPRIAASTTKTPGLTRLILNVPAGAATYVLGEGQKPTDLRKPAGFKLKEGHIITGRYTKPLAGTNGAAVTVTLTEGMWEDKRGVKKFGGERRRAETLFKMRVAERKKTNR</sequence>
<accession>A0A0N1I1U5</accession>
<name>A0A0N1I1U5_9EURO</name>
<dbReference type="STRING" id="1664694.A0A0N1I1U5"/>
<gene>
    <name evidence="7" type="ORF">AB675_477</name>
</gene>
<evidence type="ECO:0000256" key="5">
    <source>
        <dbReference type="SAM" id="MobiDB-lite"/>
    </source>
</evidence>
<dbReference type="SMART" id="SM01238">
    <property type="entry name" value="IGR"/>
    <property type="match status" value="1"/>
</dbReference>
<comment type="subcellular location">
    <subcellularLocation>
        <location evidence="1">Mitochondrion</location>
    </subcellularLocation>
</comment>
<dbReference type="AlphaFoldDB" id="A0A0N1I1U5"/>
<comment type="caution">
    <text evidence="7">The sequence shown here is derived from an EMBL/GenBank/DDBJ whole genome shotgun (WGS) entry which is preliminary data.</text>
</comment>
<dbReference type="VEuPathDB" id="FungiDB:AB675_477"/>
<dbReference type="EMBL" id="LFJN01000001">
    <property type="protein sequence ID" value="KPI45945.1"/>
    <property type="molecule type" value="Genomic_DNA"/>
</dbReference>
<feature type="domain" description="Small ribosomal subunit protein mS41 SAM" evidence="6">
    <location>
        <begin position="107"/>
        <end position="163"/>
    </location>
</feature>
<protein>
    <recommendedName>
        <fullName evidence="4">Small ribosomal subunit protein mS41</fullName>
    </recommendedName>
</protein>
<evidence type="ECO:0000313" key="8">
    <source>
        <dbReference type="Proteomes" id="UP000038010"/>
    </source>
</evidence>
<evidence type="ECO:0000256" key="3">
    <source>
        <dbReference type="ARBA" id="ARBA00023128"/>
    </source>
</evidence>